<protein>
    <submittedName>
        <fullName evidence="1">Acyltransferase</fullName>
    </submittedName>
</protein>
<keyword evidence="1" id="KW-0012">Acyltransferase</keyword>
<comment type="caution">
    <text evidence="1">The sequence shown here is derived from an EMBL/GenBank/DDBJ whole genome shotgun (WGS) entry which is preliminary data.</text>
</comment>
<proteinExistence type="predicted"/>
<evidence type="ECO:0000313" key="1">
    <source>
        <dbReference type="EMBL" id="OOW78805.1"/>
    </source>
</evidence>
<evidence type="ECO:0000313" key="2">
    <source>
        <dbReference type="Proteomes" id="UP000190210"/>
    </source>
</evidence>
<dbReference type="EMBL" id="LOKA01000042">
    <property type="protein sequence ID" value="OOW78805.1"/>
    <property type="molecule type" value="Genomic_DNA"/>
</dbReference>
<reference evidence="1 2" key="1">
    <citation type="submission" date="2015-12" db="EMBL/GenBank/DDBJ databases">
        <authorList>
            <person name="Bansal K."/>
            <person name="Midha S."/>
            <person name="Patil P.B."/>
        </authorList>
    </citation>
    <scope>NUCLEOTIDE SEQUENCE [LARGE SCALE GENOMIC DNA]</scope>
    <source>
        <strain evidence="1 2">LMG9045</strain>
    </source>
</reference>
<sequence length="33" mass="3861">MASFLSIAIKLLCWWLFTHLVEEETSAIIMCIF</sequence>
<dbReference type="AlphaFoldDB" id="A0AB73N0H9"/>
<dbReference type="Proteomes" id="UP000190210">
    <property type="component" value="Unassembled WGS sequence"/>
</dbReference>
<keyword evidence="1" id="KW-0808">Transferase</keyword>
<dbReference type="GO" id="GO:0016746">
    <property type="term" value="F:acyltransferase activity"/>
    <property type="evidence" value="ECO:0007669"/>
    <property type="project" value="UniProtKB-KW"/>
</dbReference>
<organism evidence="1 2">
    <name type="scientific">Xanthomonas axonopodis pv. clitoriae</name>
    <dbReference type="NCBI Taxonomy" id="487828"/>
    <lineage>
        <taxon>Bacteria</taxon>
        <taxon>Pseudomonadati</taxon>
        <taxon>Pseudomonadota</taxon>
        <taxon>Gammaproteobacteria</taxon>
        <taxon>Lysobacterales</taxon>
        <taxon>Lysobacteraceae</taxon>
        <taxon>Xanthomonas</taxon>
    </lineage>
</organism>
<accession>A0AB73N0H9</accession>
<gene>
    <name evidence="1" type="ORF">Xclt_18885</name>
</gene>
<name>A0AB73N0H9_9XANT</name>